<organism evidence="4 5">
    <name type="scientific">Ceraceosorus guamensis</name>
    <dbReference type="NCBI Taxonomy" id="1522189"/>
    <lineage>
        <taxon>Eukaryota</taxon>
        <taxon>Fungi</taxon>
        <taxon>Dikarya</taxon>
        <taxon>Basidiomycota</taxon>
        <taxon>Ustilaginomycotina</taxon>
        <taxon>Exobasidiomycetes</taxon>
        <taxon>Ceraceosorales</taxon>
        <taxon>Ceraceosoraceae</taxon>
        <taxon>Ceraceosorus</taxon>
    </lineage>
</organism>
<dbReference type="PANTHER" id="PTHR13677:SF0">
    <property type="entry name" value="LD41638P"/>
    <property type="match status" value="1"/>
</dbReference>
<feature type="compositionally biased region" description="Basic and acidic residues" evidence="2">
    <location>
        <begin position="489"/>
        <end position="508"/>
    </location>
</feature>
<feature type="compositionally biased region" description="Polar residues" evidence="2">
    <location>
        <begin position="307"/>
        <end position="323"/>
    </location>
</feature>
<dbReference type="InParanoid" id="A0A316W6J3"/>
<feature type="compositionally biased region" description="Polar residues" evidence="2">
    <location>
        <begin position="788"/>
        <end position="798"/>
    </location>
</feature>
<dbReference type="GeneID" id="37034093"/>
<evidence type="ECO:0000256" key="1">
    <source>
        <dbReference type="ARBA" id="ARBA00007159"/>
    </source>
</evidence>
<comment type="similarity">
    <text evidence="1">Belongs to the DENND6 family.</text>
</comment>
<feature type="compositionally biased region" description="Low complexity" evidence="2">
    <location>
        <begin position="34"/>
        <end position="45"/>
    </location>
</feature>
<keyword evidence="5" id="KW-1185">Reference proteome</keyword>
<feature type="compositionally biased region" description="Low complexity" evidence="2">
    <location>
        <begin position="358"/>
        <end position="369"/>
    </location>
</feature>
<feature type="region of interest" description="Disordered" evidence="2">
    <location>
        <begin position="358"/>
        <end position="433"/>
    </location>
</feature>
<dbReference type="InterPro" id="IPR024224">
    <property type="entry name" value="DENND6"/>
</dbReference>
<feature type="domain" description="UDENN" evidence="3">
    <location>
        <begin position="458"/>
        <end position="960"/>
    </location>
</feature>
<feature type="compositionally biased region" description="Polar residues" evidence="2">
    <location>
        <begin position="509"/>
        <end position="522"/>
    </location>
</feature>
<proteinExistence type="inferred from homology"/>
<dbReference type="Proteomes" id="UP000245783">
    <property type="component" value="Unassembled WGS sequence"/>
</dbReference>
<dbReference type="AlphaFoldDB" id="A0A316W6J3"/>
<dbReference type="PROSITE" id="PS50211">
    <property type="entry name" value="DENN"/>
    <property type="match status" value="1"/>
</dbReference>
<evidence type="ECO:0000259" key="3">
    <source>
        <dbReference type="PROSITE" id="PS50211"/>
    </source>
</evidence>
<feature type="region of interest" description="Disordered" evidence="2">
    <location>
        <begin position="99"/>
        <end position="221"/>
    </location>
</feature>
<feature type="compositionally biased region" description="Low complexity" evidence="2">
    <location>
        <begin position="324"/>
        <end position="335"/>
    </location>
</feature>
<name>A0A316W6J3_9BASI</name>
<feature type="compositionally biased region" description="Low complexity" evidence="2">
    <location>
        <begin position="212"/>
        <end position="221"/>
    </location>
</feature>
<reference evidence="4 5" key="1">
    <citation type="journal article" date="2018" name="Mol. Biol. Evol.">
        <title>Broad Genomic Sampling Reveals a Smut Pathogenic Ancestry of the Fungal Clade Ustilaginomycotina.</title>
        <authorList>
            <person name="Kijpornyongpan T."/>
            <person name="Mondo S.J."/>
            <person name="Barry K."/>
            <person name="Sandor L."/>
            <person name="Lee J."/>
            <person name="Lipzen A."/>
            <person name="Pangilinan J."/>
            <person name="LaButti K."/>
            <person name="Hainaut M."/>
            <person name="Henrissat B."/>
            <person name="Grigoriev I.V."/>
            <person name="Spatafora J.W."/>
            <person name="Aime M.C."/>
        </authorList>
    </citation>
    <scope>NUCLEOTIDE SEQUENCE [LARGE SCALE GENOMIC DNA]</scope>
    <source>
        <strain evidence="4 5">MCA 4658</strain>
    </source>
</reference>
<dbReference type="PANTHER" id="PTHR13677">
    <property type="entry name" value="LD41638P"/>
    <property type="match status" value="1"/>
</dbReference>
<dbReference type="GO" id="GO:0005085">
    <property type="term" value="F:guanyl-nucleotide exchange factor activity"/>
    <property type="evidence" value="ECO:0007669"/>
    <property type="project" value="InterPro"/>
</dbReference>
<feature type="compositionally biased region" description="Basic and acidic residues" evidence="2">
    <location>
        <begin position="188"/>
        <end position="198"/>
    </location>
</feature>
<dbReference type="GO" id="GO:0055037">
    <property type="term" value="C:recycling endosome"/>
    <property type="evidence" value="ECO:0007669"/>
    <property type="project" value="TreeGrafter"/>
</dbReference>
<evidence type="ECO:0000256" key="2">
    <source>
        <dbReference type="SAM" id="MobiDB-lite"/>
    </source>
</evidence>
<feature type="compositionally biased region" description="Low complexity" evidence="2">
    <location>
        <begin position="405"/>
        <end position="427"/>
    </location>
</feature>
<feature type="compositionally biased region" description="Low complexity" evidence="2">
    <location>
        <begin position="72"/>
        <end position="81"/>
    </location>
</feature>
<sequence>MARRDAAASLQEAPSAQASLAAVDDAEEGDLGQSRSSTPSRHSASLQNASAQMVRALPPSAGAGQPASQILSSADRAASASQRTYNQRVPQHLLASSSSSNLFSAGSHTSTSIGPAAVTSRGAERRTSAGGGDLASLAAGDTLPQMGMMGGSETYSEATFPPAPEYGTAVSPTSLVLAPSDGFTTGAEVRRHNQKSEQRTSTSRRSQTDPESPSGPVGGPSELRREALQRWVLSVGCVNFDLDRGPDLEFLYPPLGISREERDNIAFSSFPDTSIFDDGYSVFSWRVREVPLSSSGSEPPAIASSAAGKSSTLPSRQYSSRRVSNTNASSSGGSTMNRSGSKGQRSLLGAHLFGHHANASSSSTSVASNDPMASVSSASRDGSKTDVFRSLARGVSSAKKDAADHSAGASTSSSRSASPMPSPSRSSVFAFGSSKQADKSLEAAGGESVSSQEVSASRLAATDSSSADGYQLLCTDVDAQQEATGARLSAEEERRLEREASATSHDHNSSATAPQQINAPARKSSSQSVSYIYGYVFFRQRRDAAIRRGYFQKSLVILSHLPYVSLFSRLVAKLGPLYFEHGMPMLESFCHEVANWPSPEAGSTLSLPVLGTVLSAALPLGYQTQTSNAAQACLPPATSAAGKANSVLIRKKRRSRGGAADGEDENDPLLASIPSNPLFAVLRDTISDLWLVWECMLLAEPLLVVGPDPKQCSEAVWHLLDMIRPVPFGGDWRPFFTIHDYDFKTLITRNKPLAGTILGVTNPFMLQVCSHWPNTLRVGKAAPKPTRHLSTSSVNRKPSSGAGPSGTAASTLSAAGGGIAGGNSAGGGGPEHIPGFTSKRKRRISKDRPLLRRLLEMAERRDDDEAANAMLRRYFSDLTERFLAPLNRYVSSLIPAGFNLSSPAEAPKIKPFSETDFLASLRAHGTPLPIRSRSLPTGNAVRQSLYLDFLRCPNFGLWLHDKIAAAQEEQWRRRVAILEEGDVLSYARDHGEVETLDLWARLVEEIRSLDAKISAPLEPGPGSRWRVDTPASSAARGGAKDSMDGATRIAPVDLSQHAAPVLPTNRSTAHTHVRSASVSTVNSGTGTGATDGQGRGSLLARRARLCAQLDKLGQTLSDDLKGSLRLS</sequence>
<evidence type="ECO:0000313" key="5">
    <source>
        <dbReference type="Proteomes" id="UP000245783"/>
    </source>
</evidence>
<dbReference type="InterPro" id="IPR037516">
    <property type="entry name" value="Tripartite_DENN"/>
</dbReference>
<gene>
    <name evidence="4" type="ORF">IE81DRAFT_300832</name>
</gene>
<protein>
    <submittedName>
        <fullName evidence="4">DUF1630-domain-containing protein</fullName>
    </submittedName>
</protein>
<feature type="region of interest" description="Disordered" evidence="2">
    <location>
        <begin position="292"/>
        <end position="343"/>
    </location>
</feature>
<feature type="region of interest" description="Disordered" evidence="2">
    <location>
        <begin position="1020"/>
        <end position="1043"/>
    </location>
</feature>
<dbReference type="EMBL" id="KZ819371">
    <property type="protein sequence ID" value="PWN43285.1"/>
    <property type="molecule type" value="Genomic_DNA"/>
</dbReference>
<dbReference type="OrthoDB" id="10265409at2759"/>
<evidence type="ECO:0000313" key="4">
    <source>
        <dbReference type="EMBL" id="PWN43285.1"/>
    </source>
</evidence>
<feature type="region of interest" description="Disordered" evidence="2">
    <location>
        <begin position="1"/>
        <end position="86"/>
    </location>
</feature>
<feature type="region of interest" description="Disordered" evidence="2">
    <location>
        <begin position="483"/>
        <end position="522"/>
    </location>
</feature>
<dbReference type="RefSeq" id="XP_025370445.1">
    <property type="nucleotide sequence ID" value="XM_025512223.1"/>
</dbReference>
<feature type="region of interest" description="Disordered" evidence="2">
    <location>
        <begin position="780"/>
        <end position="843"/>
    </location>
</feature>
<feature type="compositionally biased region" description="Gly residues" evidence="2">
    <location>
        <begin position="815"/>
        <end position="830"/>
    </location>
</feature>
<accession>A0A316W6J3</accession>
<feature type="compositionally biased region" description="Low complexity" evidence="2">
    <location>
        <begin position="799"/>
        <end position="814"/>
    </location>
</feature>